<evidence type="ECO:0000259" key="4">
    <source>
        <dbReference type="Pfam" id="PF00176"/>
    </source>
</evidence>
<comment type="caution">
    <text evidence="5">The sequence shown here is derived from an EMBL/GenBank/DDBJ whole genome shotgun (WGS) entry which is preliminary data.</text>
</comment>
<dbReference type="SUPFAM" id="SSF52540">
    <property type="entry name" value="P-loop containing nucleoside triphosphate hydrolases"/>
    <property type="match status" value="1"/>
</dbReference>
<dbReference type="AlphaFoldDB" id="A0A9P6J021"/>
<dbReference type="GO" id="GO:0005524">
    <property type="term" value="F:ATP binding"/>
    <property type="evidence" value="ECO:0007669"/>
    <property type="project" value="UniProtKB-KW"/>
</dbReference>
<keyword evidence="1" id="KW-0547">Nucleotide-binding</keyword>
<keyword evidence="2" id="KW-0378">Hydrolase</keyword>
<reference evidence="5" key="1">
    <citation type="journal article" date="2020" name="Fungal Divers.">
        <title>Resolving the Mortierellaceae phylogeny through synthesis of multi-gene phylogenetics and phylogenomics.</title>
        <authorList>
            <person name="Vandepol N."/>
            <person name="Liber J."/>
            <person name="Desiro A."/>
            <person name="Na H."/>
            <person name="Kennedy M."/>
            <person name="Barry K."/>
            <person name="Grigoriev I.V."/>
            <person name="Miller A.N."/>
            <person name="O'Donnell K."/>
            <person name="Stajich J.E."/>
            <person name="Bonito G."/>
        </authorList>
    </citation>
    <scope>NUCLEOTIDE SEQUENCE</scope>
    <source>
        <strain evidence="5">MES-2147</strain>
    </source>
</reference>
<dbReference type="Gene3D" id="3.40.50.10810">
    <property type="entry name" value="Tandem AAA-ATPase domain"/>
    <property type="match status" value="1"/>
</dbReference>
<proteinExistence type="predicted"/>
<dbReference type="PANTHER" id="PTHR45626">
    <property type="entry name" value="TRANSCRIPTION TERMINATION FACTOR 2-RELATED"/>
    <property type="match status" value="1"/>
</dbReference>
<dbReference type="GO" id="GO:0005634">
    <property type="term" value="C:nucleus"/>
    <property type="evidence" value="ECO:0007669"/>
    <property type="project" value="TreeGrafter"/>
</dbReference>
<sequence length="795" mass="91570">MEWQTRLNSSLIPIGSWDTQASFKLHLDNFVWRPFGHESPKQKDNPMVHALEILKQLEVLQYRRLEITSNSNNGQSFSRFLIYAINDVSSTSGATIHRGTKSHRPPAQQSRIVFEMVLLNMNVDPWIFQHELEATPPGYSPTTIFQDDSTKRLINIYLDMPSPRACDDPFMRPDVRTPSKETARLLQQALERDSPRGMRTKLYNYQKKSLWKLLRRELCPDYIIDPTFIPLQDMDNKTYYLNIANGGLTICRQPGSKWDDVAGGIICEDMTLKKSSQPPSVDTRLHCELDPQAKSPSLIVQDEVASMGSSSVFMIPKTRVPSLQHFAAAAVRMGQIDYMHFHEYINPGTLELLEDMSVYYYHEEANAVNARSSLSRAKQFKMMERTPEIFMSSATLVIVPPNLTDQWCNEVNKHTEDFALKLLRIESGLDKEIPDCKVLMKYDMVLITQTRFAKEYEPGAYSYKHTKESNACQCRFLYAPCRCPIPRSTSPLMQIRWKRVIVDEGHSMGLKLSDHTLLAEQLHADHRWICSGTPTFNLANLQPRSISNGQTSKSDKGDLERLGTLMRSFLHLQPYHEEKNLFSKTLVKSLEDHHRIRTKRTKDTWTIESLSSVARLRYLMDRIMVRNKPADVARDVKLPPLYERIVRLDLEYFQGLTINCLIAFIQANAVLTEREDQDYFFHPSNRKHLTRVIENLKDGCFWYPGGDNYQEHLRSTLENVQKGIEKHQATPGGKYPKEDFEVLVDTRRHLNTVLGHKNWTVIQKAQEIGYYCKNLPVAVQRTRALIPASEIAVGS</sequence>
<evidence type="ECO:0000256" key="2">
    <source>
        <dbReference type="ARBA" id="ARBA00022801"/>
    </source>
</evidence>
<feature type="domain" description="SNF2 N-terminal" evidence="4">
    <location>
        <begin position="260"/>
        <end position="659"/>
    </location>
</feature>
<dbReference type="GO" id="GO:0008094">
    <property type="term" value="F:ATP-dependent activity, acting on DNA"/>
    <property type="evidence" value="ECO:0007669"/>
    <property type="project" value="TreeGrafter"/>
</dbReference>
<evidence type="ECO:0000256" key="3">
    <source>
        <dbReference type="ARBA" id="ARBA00022840"/>
    </source>
</evidence>
<dbReference type="OrthoDB" id="2801544at2759"/>
<dbReference type="EMBL" id="JAAAHW010006763">
    <property type="protein sequence ID" value="KAF9955348.1"/>
    <property type="molecule type" value="Genomic_DNA"/>
</dbReference>
<dbReference type="GO" id="GO:0016787">
    <property type="term" value="F:hydrolase activity"/>
    <property type="evidence" value="ECO:0007669"/>
    <property type="project" value="UniProtKB-KW"/>
</dbReference>
<dbReference type="PANTHER" id="PTHR45626:SF51">
    <property type="entry name" value="SNF2-RELATED DOMAIN-CONTAINING PROTEIN"/>
    <property type="match status" value="1"/>
</dbReference>
<organism evidence="5 6">
    <name type="scientific">Modicella reniformis</name>
    <dbReference type="NCBI Taxonomy" id="1440133"/>
    <lineage>
        <taxon>Eukaryota</taxon>
        <taxon>Fungi</taxon>
        <taxon>Fungi incertae sedis</taxon>
        <taxon>Mucoromycota</taxon>
        <taxon>Mortierellomycotina</taxon>
        <taxon>Mortierellomycetes</taxon>
        <taxon>Mortierellales</taxon>
        <taxon>Mortierellaceae</taxon>
        <taxon>Modicella</taxon>
    </lineage>
</organism>
<dbReference type="GO" id="GO:0006281">
    <property type="term" value="P:DNA repair"/>
    <property type="evidence" value="ECO:0007669"/>
    <property type="project" value="TreeGrafter"/>
</dbReference>
<keyword evidence="6" id="KW-1185">Reference proteome</keyword>
<gene>
    <name evidence="5" type="ORF">BGZ65_003436</name>
</gene>
<keyword evidence="3" id="KW-0067">ATP-binding</keyword>
<dbReference type="Pfam" id="PF00176">
    <property type="entry name" value="SNF2-rel_dom"/>
    <property type="match status" value="1"/>
</dbReference>
<dbReference type="Proteomes" id="UP000749646">
    <property type="component" value="Unassembled WGS sequence"/>
</dbReference>
<dbReference type="InterPro" id="IPR038718">
    <property type="entry name" value="SNF2-like_sf"/>
</dbReference>
<evidence type="ECO:0000256" key="1">
    <source>
        <dbReference type="ARBA" id="ARBA00022741"/>
    </source>
</evidence>
<dbReference type="InterPro" id="IPR027417">
    <property type="entry name" value="P-loop_NTPase"/>
</dbReference>
<evidence type="ECO:0000313" key="5">
    <source>
        <dbReference type="EMBL" id="KAF9955348.1"/>
    </source>
</evidence>
<dbReference type="InterPro" id="IPR050628">
    <property type="entry name" value="SNF2_RAD54_helicase_TF"/>
</dbReference>
<evidence type="ECO:0000313" key="6">
    <source>
        <dbReference type="Proteomes" id="UP000749646"/>
    </source>
</evidence>
<protein>
    <recommendedName>
        <fullName evidence="4">SNF2 N-terminal domain-containing protein</fullName>
    </recommendedName>
</protein>
<name>A0A9P6J021_9FUNG</name>
<accession>A0A9P6J021</accession>
<dbReference type="InterPro" id="IPR000330">
    <property type="entry name" value="SNF2_N"/>
</dbReference>